<reference evidence="1" key="1">
    <citation type="thesis" date="2020" institute="ProQuest LLC" country="789 East Eisenhower Parkway, Ann Arbor, MI, USA">
        <title>Comparative Genomics and Chromosome Evolution.</title>
        <authorList>
            <person name="Mudd A.B."/>
        </authorList>
    </citation>
    <scope>NUCLEOTIDE SEQUENCE</scope>
    <source>
        <strain evidence="1">237g6f4</strain>
        <tissue evidence="1">Blood</tissue>
    </source>
</reference>
<name>A0AAV7CP44_ENGPU</name>
<dbReference type="EMBL" id="WNYA01000002">
    <property type="protein sequence ID" value="KAG8586306.1"/>
    <property type="molecule type" value="Genomic_DNA"/>
</dbReference>
<evidence type="ECO:0000313" key="2">
    <source>
        <dbReference type="Proteomes" id="UP000824782"/>
    </source>
</evidence>
<evidence type="ECO:0000313" key="1">
    <source>
        <dbReference type="EMBL" id="KAG8586306.1"/>
    </source>
</evidence>
<sequence>MFFKGRLTLSTDKFGDNRIVNVLYVSIFFRGIHRVGILTVQWSCVLCPCVLGRDEGPIELTYGSGVELYSLPLYIRERGKLNRTRCTIVWVQ</sequence>
<gene>
    <name evidence="1" type="ORF">GDO81_005333</name>
</gene>
<keyword evidence="2" id="KW-1185">Reference proteome</keyword>
<accession>A0AAV7CP44</accession>
<dbReference type="AlphaFoldDB" id="A0AAV7CP44"/>
<comment type="caution">
    <text evidence="1">The sequence shown here is derived from an EMBL/GenBank/DDBJ whole genome shotgun (WGS) entry which is preliminary data.</text>
</comment>
<protein>
    <submittedName>
        <fullName evidence="1">Uncharacterized protein</fullName>
    </submittedName>
</protein>
<organism evidence="1 2">
    <name type="scientific">Engystomops pustulosus</name>
    <name type="common">Tungara frog</name>
    <name type="synonym">Physalaemus pustulosus</name>
    <dbReference type="NCBI Taxonomy" id="76066"/>
    <lineage>
        <taxon>Eukaryota</taxon>
        <taxon>Metazoa</taxon>
        <taxon>Chordata</taxon>
        <taxon>Craniata</taxon>
        <taxon>Vertebrata</taxon>
        <taxon>Euteleostomi</taxon>
        <taxon>Amphibia</taxon>
        <taxon>Batrachia</taxon>
        <taxon>Anura</taxon>
        <taxon>Neobatrachia</taxon>
        <taxon>Hyloidea</taxon>
        <taxon>Leptodactylidae</taxon>
        <taxon>Leiuperinae</taxon>
        <taxon>Engystomops</taxon>
    </lineage>
</organism>
<proteinExistence type="predicted"/>
<dbReference type="Proteomes" id="UP000824782">
    <property type="component" value="Unassembled WGS sequence"/>
</dbReference>